<evidence type="ECO:0000256" key="1">
    <source>
        <dbReference type="SAM" id="MobiDB-lite"/>
    </source>
</evidence>
<feature type="compositionally biased region" description="Pro residues" evidence="1">
    <location>
        <begin position="1"/>
        <end position="10"/>
    </location>
</feature>
<evidence type="ECO:0000313" key="3">
    <source>
        <dbReference type="EMBL" id="KAK7086726.1"/>
    </source>
</evidence>
<evidence type="ECO:0000259" key="2">
    <source>
        <dbReference type="Pfam" id="PF04326"/>
    </source>
</evidence>
<proteinExistence type="predicted"/>
<sequence length="286" mass="32347">MLTPDPPPLHPLSQKTSSHRPMESILTIGSHEAPLVKENAMKGRKLGESDLEVDLEKVLTNAQPDQEVNFVYNRKVALEAGQRCHFLPVDDVNHVRRNTILKLVVGLLNTGQKGVIYLGITEEGHVEGITAEPQEMGQFVEGIMKTVQFYLMPRLHAPQYGVRYTNVVTTSGQLLNNVWVVELHAVPEKQHYYNPIMDMNYHIRHGKDTKTLPFVDFCNVVVAETSRALEPEIQRLEGKIQQLRHALEAKGVDTSTVGFHVCKECYFNDCPVQCYGRDLTKEYSTN</sequence>
<dbReference type="Pfam" id="PF04326">
    <property type="entry name" value="SLFN_AlbA_2"/>
    <property type="match status" value="1"/>
</dbReference>
<comment type="caution">
    <text evidence="3">The sequence shown here is derived from an EMBL/GenBank/DDBJ whole genome shotgun (WGS) entry which is preliminary data.</text>
</comment>
<accession>A0AAN9AGY3</accession>
<name>A0AAN9AGY3_HALRR</name>
<evidence type="ECO:0000313" key="4">
    <source>
        <dbReference type="Proteomes" id="UP001381693"/>
    </source>
</evidence>
<dbReference type="EMBL" id="JAXCGZ010000097">
    <property type="protein sequence ID" value="KAK7086726.1"/>
    <property type="molecule type" value="Genomic_DNA"/>
</dbReference>
<dbReference type="Proteomes" id="UP001381693">
    <property type="component" value="Unassembled WGS sequence"/>
</dbReference>
<reference evidence="3 4" key="1">
    <citation type="submission" date="2023-11" db="EMBL/GenBank/DDBJ databases">
        <title>Halocaridina rubra genome assembly.</title>
        <authorList>
            <person name="Smith C."/>
        </authorList>
    </citation>
    <scope>NUCLEOTIDE SEQUENCE [LARGE SCALE GENOMIC DNA]</scope>
    <source>
        <strain evidence="3">EP-1</strain>
        <tissue evidence="3">Whole</tissue>
    </source>
</reference>
<feature type="domain" description="Schlafen AlbA-2" evidence="2">
    <location>
        <begin position="98"/>
        <end position="212"/>
    </location>
</feature>
<keyword evidence="4" id="KW-1185">Reference proteome</keyword>
<protein>
    <recommendedName>
        <fullName evidence="2">Schlafen AlbA-2 domain-containing protein</fullName>
    </recommendedName>
</protein>
<gene>
    <name evidence="3" type="ORF">SK128_028095</name>
</gene>
<dbReference type="AlphaFoldDB" id="A0AAN9AGY3"/>
<feature type="region of interest" description="Disordered" evidence="1">
    <location>
        <begin position="1"/>
        <end position="21"/>
    </location>
</feature>
<dbReference type="InterPro" id="IPR007421">
    <property type="entry name" value="Schlafen_AlbA_2_dom"/>
</dbReference>
<organism evidence="3 4">
    <name type="scientific">Halocaridina rubra</name>
    <name type="common">Hawaiian red shrimp</name>
    <dbReference type="NCBI Taxonomy" id="373956"/>
    <lineage>
        <taxon>Eukaryota</taxon>
        <taxon>Metazoa</taxon>
        <taxon>Ecdysozoa</taxon>
        <taxon>Arthropoda</taxon>
        <taxon>Crustacea</taxon>
        <taxon>Multicrustacea</taxon>
        <taxon>Malacostraca</taxon>
        <taxon>Eumalacostraca</taxon>
        <taxon>Eucarida</taxon>
        <taxon>Decapoda</taxon>
        <taxon>Pleocyemata</taxon>
        <taxon>Caridea</taxon>
        <taxon>Atyoidea</taxon>
        <taxon>Atyidae</taxon>
        <taxon>Halocaridina</taxon>
    </lineage>
</organism>